<comment type="caution">
    <text evidence="6">The sequence shown here is derived from an EMBL/GenBank/DDBJ whole genome shotgun (WGS) entry which is preliminary data.</text>
</comment>
<comment type="similarity">
    <text evidence="1">Belongs to the DNA mismatch repair MutL/HexB family.</text>
</comment>
<keyword evidence="7" id="KW-1185">Reference proteome</keyword>
<dbReference type="Gene3D" id="3.30.230.10">
    <property type="match status" value="1"/>
</dbReference>
<dbReference type="SMART" id="SM00853">
    <property type="entry name" value="MutL_C"/>
    <property type="match status" value="1"/>
</dbReference>
<dbReference type="InterPro" id="IPR037198">
    <property type="entry name" value="MutL_C_sf"/>
</dbReference>
<feature type="region of interest" description="Disordered" evidence="3">
    <location>
        <begin position="630"/>
        <end position="663"/>
    </location>
</feature>
<evidence type="ECO:0000256" key="1">
    <source>
        <dbReference type="ARBA" id="ARBA00006082"/>
    </source>
</evidence>
<dbReference type="Proteomes" id="UP001408789">
    <property type="component" value="Unassembled WGS sequence"/>
</dbReference>
<proteinExistence type="inferred from homology"/>
<dbReference type="InterPro" id="IPR020568">
    <property type="entry name" value="Ribosomal_Su5_D2-typ_SF"/>
</dbReference>
<feature type="compositionally biased region" description="Polar residues" evidence="3">
    <location>
        <begin position="378"/>
        <end position="390"/>
    </location>
</feature>
<dbReference type="CDD" id="cd16926">
    <property type="entry name" value="HATPase_MutL-MLH-PMS-like"/>
    <property type="match status" value="1"/>
</dbReference>
<dbReference type="Gene3D" id="3.30.1370.100">
    <property type="entry name" value="MutL, C-terminal domain, regulatory subdomain"/>
    <property type="match status" value="1"/>
</dbReference>
<dbReference type="SUPFAM" id="SSF118116">
    <property type="entry name" value="DNA mismatch repair protein MutL"/>
    <property type="match status" value="1"/>
</dbReference>
<evidence type="ECO:0000313" key="6">
    <source>
        <dbReference type="EMBL" id="KAK9057252.1"/>
    </source>
</evidence>
<dbReference type="PROSITE" id="PS00058">
    <property type="entry name" value="DNA_MISMATCH_REPAIR_1"/>
    <property type="match status" value="1"/>
</dbReference>
<dbReference type="Pfam" id="PF13589">
    <property type="entry name" value="HATPase_c_3"/>
    <property type="match status" value="1"/>
</dbReference>
<accession>A0AAP0GQS9</accession>
<dbReference type="InterPro" id="IPR014790">
    <property type="entry name" value="MutL_C"/>
</dbReference>
<feature type="compositionally biased region" description="Low complexity" evidence="3">
    <location>
        <begin position="645"/>
        <end position="663"/>
    </location>
</feature>
<dbReference type="Pfam" id="PF01119">
    <property type="entry name" value="DNA_mis_repair"/>
    <property type="match status" value="1"/>
</dbReference>
<dbReference type="GO" id="GO:0016887">
    <property type="term" value="F:ATP hydrolysis activity"/>
    <property type="evidence" value="ECO:0007669"/>
    <property type="project" value="InterPro"/>
</dbReference>
<dbReference type="PANTHER" id="PTHR10073:SF52">
    <property type="entry name" value="MISMATCH REPAIR ENDONUCLEASE PMS2"/>
    <property type="match status" value="1"/>
</dbReference>
<gene>
    <name evidence="6" type="ORF">SSX86_022087</name>
</gene>
<dbReference type="Pfam" id="PF08676">
    <property type="entry name" value="MutL_C"/>
    <property type="match status" value="1"/>
</dbReference>
<dbReference type="InterPro" id="IPR042120">
    <property type="entry name" value="MutL_C_dimsub"/>
</dbReference>
<dbReference type="InterPro" id="IPR036890">
    <property type="entry name" value="HATPase_C_sf"/>
</dbReference>
<feature type="domain" description="MutL C-terminal dimerisation" evidence="4">
    <location>
        <begin position="745"/>
        <end position="902"/>
    </location>
</feature>
<dbReference type="InterPro" id="IPR014721">
    <property type="entry name" value="Ribsml_uS5_D2-typ_fold_subgr"/>
</dbReference>
<dbReference type="GO" id="GO:0140664">
    <property type="term" value="F:ATP-dependent DNA damage sensor activity"/>
    <property type="evidence" value="ECO:0007669"/>
    <property type="project" value="InterPro"/>
</dbReference>
<dbReference type="FunFam" id="3.30.565.10:FF:000014">
    <property type="entry name" value="Mismatch repair endonuclease pms1, putative"/>
    <property type="match status" value="1"/>
</dbReference>
<dbReference type="FunFam" id="3.30.1370.100:FF:000001">
    <property type="entry name" value="Mismatch repair endonuclease pms1, putative"/>
    <property type="match status" value="1"/>
</dbReference>
<name>A0AAP0GQS9_9ASTR</name>
<dbReference type="InterPro" id="IPR038973">
    <property type="entry name" value="MutL/Mlh/Pms-like"/>
</dbReference>
<feature type="region of interest" description="Disordered" evidence="3">
    <location>
        <begin position="364"/>
        <end position="405"/>
    </location>
</feature>
<evidence type="ECO:0000313" key="7">
    <source>
        <dbReference type="Proteomes" id="UP001408789"/>
    </source>
</evidence>
<dbReference type="SMART" id="SM01340">
    <property type="entry name" value="DNA_mis_repair"/>
    <property type="match status" value="1"/>
</dbReference>
<dbReference type="GO" id="GO:0006298">
    <property type="term" value="P:mismatch repair"/>
    <property type="evidence" value="ECO:0007669"/>
    <property type="project" value="InterPro"/>
</dbReference>
<dbReference type="SUPFAM" id="SSF54211">
    <property type="entry name" value="Ribosomal protein S5 domain 2-like"/>
    <property type="match status" value="1"/>
</dbReference>
<dbReference type="CDD" id="cd03484">
    <property type="entry name" value="MutL_Trans_hPMS_2_like"/>
    <property type="match status" value="1"/>
</dbReference>
<keyword evidence="2" id="KW-0227">DNA damage</keyword>
<dbReference type="InterPro" id="IPR002099">
    <property type="entry name" value="MutL/Mlh/PMS"/>
</dbReference>
<evidence type="ECO:0000256" key="2">
    <source>
        <dbReference type="ARBA" id="ARBA00022763"/>
    </source>
</evidence>
<dbReference type="SUPFAM" id="SSF55874">
    <property type="entry name" value="ATPase domain of HSP90 chaperone/DNA topoisomerase II/histidine kinase"/>
    <property type="match status" value="1"/>
</dbReference>
<dbReference type="InterPro" id="IPR013507">
    <property type="entry name" value="DNA_mismatch_S5_2-like"/>
</dbReference>
<dbReference type="GO" id="GO:0030983">
    <property type="term" value="F:mismatched DNA binding"/>
    <property type="evidence" value="ECO:0007669"/>
    <property type="project" value="InterPro"/>
</dbReference>
<organism evidence="6 7">
    <name type="scientific">Deinandra increscens subsp. villosa</name>
    <dbReference type="NCBI Taxonomy" id="3103831"/>
    <lineage>
        <taxon>Eukaryota</taxon>
        <taxon>Viridiplantae</taxon>
        <taxon>Streptophyta</taxon>
        <taxon>Embryophyta</taxon>
        <taxon>Tracheophyta</taxon>
        <taxon>Spermatophyta</taxon>
        <taxon>Magnoliopsida</taxon>
        <taxon>eudicotyledons</taxon>
        <taxon>Gunneridae</taxon>
        <taxon>Pentapetalae</taxon>
        <taxon>asterids</taxon>
        <taxon>campanulids</taxon>
        <taxon>Asterales</taxon>
        <taxon>Asteraceae</taxon>
        <taxon>Asteroideae</taxon>
        <taxon>Heliantheae alliance</taxon>
        <taxon>Madieae</taxon>
        <taxon>Madiinae</taxon>
        <taxon>Deinandra</taxon>
    </lineage>
</organism>
<reference evidence="6 7" key="1">
    <citation type="submission" date="2024-04" db="EMBL/GenBank/DDBJ databases">
        <title>The reference genome of an endangered Asteraceae, Deinandra increscens subsp. villosa, native to the Central Coast of California.</title>
        <authorList>
            <person name="Guilliams M."/>
            <person name="Hasenstab-Lehman K."/>
            <person name="Meyer R."/>
            <person name="Mcevoy S."/>
        </authorList>
    </citation>
    <scope>NUCLEOTIDE SEQUENCE [LARGE SCALE GENOMIC DNA]</scope>
    <source>
        <tissue evidence="6">Leaf</tissue>
    </source>
</reference>
<dbReference type="InterPro" id="IPR042121">
    <property type="entry name" value="MutL_C_regsub"/>
</dbReference>
<dbReference type="EMBL" id="JBCNJP010000023">
    <property type="protein sequence ID" value="KAK9057252.1"/>
    <property type="molecule type" value="Genomic_DNA"/>
</dbReference>
<sequence length="949" mass="105285">MERGDVASPTLTSPSIKPINKSVIHRICSGQVILDLPSAVKELVENSLDAGATSIEISLKEYGEESFQVADNGCGISPHNFKALALKHHTSKLTDFPDLQSLTTFGFRGEALSALCNLGDLTVETRTQNEKVATHLTFDRSGLLTDERPTARQVGTTVTVKKLFSSLPVRCKEFHRNIRKEYGRLISLLNAYALTAKGVRLICKNMTGKKSSVVLKTQGSGSLKDNVITVFGMNTFTCLEPLSLCISDTCQVDGFLSKPGNGCGRNLGDRQYFFVNGRPVDMPKVSKLVNELYRSANSKQYPIAIMNFVVPTSVCDVNVTPDKRKIFFSDEGSVLKSLKEALLTIYSPDLASFSVQKAEELSQEGNDSKLCPPHDRSFSQFSTKQASPDTNCKKETSTVVSEDEETLGSSPAVNLIDVDDYSLSKREFTLKFNGVKKSDSISRSYSKNHAVVTNNTTSNRQSSLSYNSTMHKNVNESTDSPRSVGPVQSLLTSFVSVNKRKHESISNTLSEIPVLRNGPAIRQPVDQSYNSNSTFAKSLVKCHVVDDSDEVDLNESKSKFFSHTLVDERHDVLEVSPVKVVKTSGQVYEVCQFKFLWLIYYLVRKFEHYFILLLMQDIIRIETPESVSKSALNAPSPGKINDDMSTPLSSSEPPSDSPVSSSHSKMCYTMQFSFEELKKKRKQKVAAFQASKSTPGISKSKGCYTDATLEISQVVKEDAKAEALSAATSELEKLFKKEDFGRMKVIGQFNLGFIIGKLDQDLFIVDQHAADEKYNYERLSQSTILNQQPLLRPISVELSPEEEIMVSMHMDTIRKNGFSLEEDVDAPPGHRYKLKAVPFSKNITFGVADVKELISILVDSQGECSIMGTYKMDTTDSVCPPRVRAMLASRACRSSVMIGDPLGRNEMQKIVEHLMGLRSPWNCPHGRPTMRHLVDLTTVRKRSSEDDLV</sequence>
<feature type="domain" description="DNA mismatch repair protein S5" evidence="5">
    <location>
        <begin position="227"/>
        <end position="347"/>
    </location>
</feature>
<dbReference type="Gene3D" id="3.30.1540.20">
    <property type="entry name" value="MutL, C-terminal domain, dimerisation subdomain"/>
    <property type="match status" value="1"/>
</dbReference>
<dbReference type="GO" id="GO:0005524">
    <property type="term" value="F:ATP binding"/>
    <property type="evidence" value="ECO:0007669"/>
    <property type="project" value="InterPro"/>
</dbReference>
<dbReference type="FunFam" id="3.30.230.10:FF:000054">
    <property type="entry name" value="DNA mismatch repair protein PMS1"/>
    <property type="match status" value="1"/>
</dbReference>
<evidence type="ECO:0008006" key="8">
    <source>
        <dbReference type="Google" id="ProtNLM"/>
    </source>
</evidence>
<protein>
    <recommendedName>
        <fullName evidence="8">DNA mismatch repair protein PMS1</fullName>
    </recommendedName>
</protein>
<dbReference type="AlphaFoldDB" id="A0AAP0GQS9"/>
<dbReference type="NCBIfam" id="TIGR00585">
    <property type="entry name" value="mutl"/>
    <property type="match status" value="1"/>
</dbReference>
<evidence type="ECO:0000259" key="4">
    <source>
        <dbReference type="SMART" id="SM00853"/>
    </source>
</evidence>
<evidence type="ECO:0000256" key="3">
    <source>
        <dbReference type="SAM" id="MobiDB-lite"/>
    </source>
</evidence>
<dbReference type="GO" id="GO:0032389">
    <property type="term" value="C:MutLalpha complex"/>
    <property type="evidence" value="ECO:0007669"/>
    <property type="project" value="TreeGrafter"/>
</dbReference>
<dbReference type="PANTHER" id="PTHR10073">
    <property type="entry name" value="DNA MISMATCH REPAIR PROTEIN MLH, PMS, MUTL"/>
    <property type="match status" value="1"/>
</dbReference>
<dbReference type="InterPro" id="IPR014762">
    <property type="entry name" value="DNA_mismatch_repair_CS"/>
</dbReference>
<evidence type="ECO:0000259" key="5">
    <source>
        <dbReference type="SMART" id="SM01340"/>
    </source>
</evidence>
<dbReference type="Gene3D" id="3.30.565.10">
    <property type="entry name" value="Histidine kinase-like ATPase, C-terminal domain"/>
    <property type="match status" value="1"/>
</dbReference>